<evidence type="ECO:0000313" key="1">
    <source>
        <dbReference type="EMBL" id="OBQ45520.1"/>
    </source>
</evidence>
<dbReference type="AlphaFoldDB" id="A0A1B7X895"/>
<name>A0A1B7X895_APHFL</name>
<dbReference type="Proteomes" id="UP000092093">
    <property type="component" value="Unassembled WGS sequence"/>
</dbReference>
<gene>
    <name evidence="1" type="ORF">AN484_00655</name>
</gene>
<proteinExistence type="predicted"/>
<organism evidence="1 2">
    <name type="scientific">Aphanizomenon flos-aquae WA102</name>
    <dbReference type="NCBI Taxonomy" id="1710896"/>
    <lineage>
        <taxon>Bacteria</taxon>
        <taxon>Bacillati</taxon>
        <taxon>Cyanobacteriota</taxon>
        <taxon>Cyanophyceae</taxon>
        <taxon>Nostocales</taxon>
        <taxon>Aphanizomenonaceae</taxon>
        <taxon>Aphanizomenon</taxon>
    </lineage>
</organism>
<comment type="caution">
    <text evidence="1">The sequence shown here is derived from an EMBL/GenBank/DDBJ whole genome shotgun (WGS) entry which is preliminary data.</text>
</comment>
<accession>A0A1B7X895</accession>
<evidence type="ECO:0000313" key="2">
    <source>
        <dbReference type="Proteomes" id="UP000092093"/>
    </source>
</evidence>
<reference evidence="1 2" key="1">
    <citation type="submission" date="2015-09" db="EMBL/GenBank/DDBJ databases">
        <title>Aphanizomenon flos-aquae WA102.</title>
        <authorList>
            <person name="Driscoll C."/>
        </authorList>
    </citation>
    <scope>NUCLEOTIDE SEQUENCE [LARGE SCALE GENOMIC DNA]</scope>
    <source>
        <strain evidence="1">WA102</strain>
    </source>
</reference>
<sequence>MTTYDFSATGVKYPLENSPVNVHGDFKKLAESLDAILPSYGVSYFQINVHNNSGGSLAAGVPVYVTSTGYTAKTTIAKSLPSVAAPVLGLLKAPVENNSDGVVVVAGVMDGLNTNSFLAGQTLYVGPSGGLTNIRPSNGSAAVGICAYKDSVNGIVIVEAKGNGTWGALRDGLS</sequence>
<protein>
    <submittedName>
        <fullName evidence="1">Uncharacterized protein</fullName>
    </submittedName>
</protein>
<dbReference type="EMBL" id="LJOW01000002">
    <property type="protein sequence ID" value="OBQ45520.1"/>
    <property type="molecule type" value="Genomic_DNA"/>
</dbReference>